<dbReference type="Gene3D" id="3.90.176.10">
    <property type="entry name" value="Toxin ADP-ribosyltransferase, Chain A, domain 1"/>
    <property type="match status" value="1"/>
</dbReference>
<proteinExistence type="predicted"/>
<comment type="caution">
    <text evidence="1">The sequence shown here is derived from an EMBL/GenBank/DDBJ whole genome shotgun (WGS) entry which is preliminary data.</text>
</comment>
<dbReference type="Proteomes" id="UP001596012">
    <property type="component" value="Unassembled WGS sequence"/>
</dbReference>
<evidence type="ECO:0000313" key="2">
    <source>
        <dbReference type="Proteomes" id="UP001596012"/>
    </source>
</evidence>
<gene>
    <name evidence="1" type="ORF">ACFPH6_33550</name>
</gene>
<dbReference type="RefSeq" id="WP_386348301.1">
    <property type="nucleotide sequence ID" value="NZ_JBHSFG010000061.1"/>
</dbReference>
<name>A0ABV8YXP2_9ACTN</name>
<sequence length="293" mass="31721">MSIPDSSPGLKRDVCSVPVPLRTPGSAEYRVQPVPNAARIIPTGGRGIAWDRLRLWRTYGDRYRKAMASAEEALTRSLGPTGGIRHNRVDVLADLAAVHLYLTEEWEKLDEALSEGTVGGHLSLARCLASGLRRLASYRGPATVGTSTVGAVTDWYRENRFVTEQGFWTASASAAALREGGPGFVVWSLTARRTAAVAPHAPEQLIFLPGTRFKVLRVIDGRQPLVLMREMFPPEPAGHQPDDASRDGATWLDESTLADLESMTADSPAANPFMSVTSIVTGPRQRPPGLIVT</sequence>
<organism evidence="1 2">
    <name type="scientific">Streptomyces xiangluensis</name>
    <dbReference type="NCBI Taxonomy" id="2665720"/>
    <lineage>
        <taxon>Bacteria</taxon>
        <taxon>Bacillati</taxon>
        <taxon>Actinomycetota</taxon>
        <taxon>Actinomycetes</taxon>
        <taxon>Kitasatosporales</taxon>
        <taxon>Streptomycetaceae</taxon>
        <taxon>Streptomyces</taxon>
    </lineage>
</organism>
<keyword evidence="2" id="KW-1185">Reference proteome</keyword>
<reference evidence="2" key="1">
    <citation type="journal article" date="2019" name="Int. J. Syst. Evol. Microbiol.">
        <title>The Global Catalogue of Microorganisms (GCM) 10K type strain sequencing project: providing services to taxonomists for standard genome sequencing and annotation.</title>
        <authorList>
            <consortium name="The Broad Institute Genomics Platform"/>
            <consortium name="The Broad Institute Genome Sequencing Center for Infectious Disease"/>
            <person name="Wu L."/>
            <person name="Ma J."/>
        </authorList>
    </citation>
    <scope>NUCLEOTIDE SEQUENCE [LARGE SCALE GENOMIC DNA]</scope>
    <source>
        <strain evidence="2">DT43</strain>
    </source>
</reference>
<dbReference type="EMBL" id="JBHSFG010000061">
    <property type="protein sequence ID" value="MFC4469382.1"/>
    <property type="molecule type" value="Genomic_DNA"/>
</dbReference>
<accession>A0ABV8YXP2</accession>
<evidence type="ECO:0008006" key="3">
    <source>
        <dbReference type="Google" id="ProtNLM"/>
    </source>
</evidence>
<evidence type="ECO:0000313" key="1">
    <source>
        <dbReference type="EMBL" id="MFC4469382.1"/>
    </source>
</evidence>
<protein>
    <recommendedName>
        <fullName evidence="3">NAD(+)--protein-arginine ADP-ribosyltransferase</fullName>
    </recommendedName>
</protein>